<gene>
    <name evidence="2" type="ORF">A458_16920</name>
</gene>
<evidence type="ECO:0000313" key="2">
    <source>
        <dbReference type="EMBL" id="AFM34609.1"/>
    </source>
</evidence>
<dbReference type="PANTHER" id="PTHR30093:SF47">
    <property type="entry name" value="TYPE IV PILUS NON-CORE MINOR PILIN PILE"/>
    <property type="match status" value="1"/>
</dbReference>
<dbReference type="Pfam" id="PF16732">
    <property type="entry name" value="ComP_DUS"/>
    <property type="match status" value="1"/>
</dbReference>
<dbReference type="HOGENOM" id="CLU_091705_6_0_6"/>
<dbReference type="InterPro" id="IPR031982">
    <property type="entry name" value="PilE-like"/>
</dbReference>
<dbReference type="InterPro" id="IPR045584">
    <property type="entry name" value="Pilin-like"/>
</dbReference>
<dbReference type="GO" id="GO:0043683">
    <property type="term" value="P:type IV pilus assembly"/>
    <property type="evidence" value="ECO:0007669"/>
    <property type="project" value="InterPro"/>
</dbReference>
<feature type="transmembrane region" description="Helical" evidence="1">
    <location>
        <begin position="12"/>
        <end position="33"/>
    </location>
</feature>
<dbReference type="Proteomes" id="UP000006063">
    <property type="component" value="Chromosome"/>
</dbReference>
<dbReference type="AlphaFoldDB" id="I4CX02"/>
<organism evidence="2 3">
    <name type="scientific">Stutzerimonas stutzeri CCUG 29243</name>
    <dbReference type="NCBI Taxonomy" id="1196835"/>
    <lineage>
        <taxon>Bacteria</taxon>
        <taxon>Pseudomonadati</taxon>
        <taxon>Pseudomonadota</taxon>
        <taxon>Gammaproteobacteria</taxon>
        <taxon>Pseudomonadales</taxon>
        <taxon>Pseudomonadaceae</taxon>
        <taxon>Stutzerimonas</taxon>
    </lineage>
</organism>
<dbReference type="eggNOG" id="COG4968">
    <property type="taxonomic scope" value="Bacteria"/>
</dbReference>
<name>I4CX02_STUST</name>
<keyword evidence="1" id="KW-0812">Transmembrane</keyword>
<dbReference type="NCBIfam" id="TIGR02532">
    <property type="entry name" value="IV_pilin_GFxxxE"/>
    <property type="match status" value="1"/>
</dbReference>
<reference evidence="2 3" key="1">
    <citation type="journal article" date="2012" name="J. Bacteriol.">
        <title>Complete Genome Sequence of the Naphthalene-Degrading Bacterium Pseudomonas stutzeri AN10 (CCUG 29243).</title>
        <authorList>
            <person name="Brunet-Galmes I."/>
            <person name="Busquets A."/>
            <person name="Pena A."/>
            <person name="Gomila M."/>
            <person name="Nogales B."/>
            <person name="Garcia-Valdes E."/>
            <person name="Lalucat J."/>
            <person name="Bennasar A."/>
            <person name="Bosch R."/>
        </authorList>
    </citation>
    <scope>NUCLEOTIDE SEQUENCE [LARGE SCALE GENOMIC DNA]</scope>
    <source>
        <strain evidence="2 3">CCUG 29243</strain>
    </source>
</reference>
<evidence type="ECO:0000256" key="1">
    <source>
        <dbReference type="SAM" id="Phobius"/>
    </source>
</evidence>
<proteinExistence type="predicted"/>
<dbReference type="SUPFAM" id="SSF54523">
    <property type="entry name" value="Pili subunits"/>
    <property type="match status" value="1"/>
</dbReference>
<dbReference type="InterPro" id="IPR012902">
    <property type="entry name" value="N_methyl_site"/>
</dbReference>
<dbReference type="KEGG" id="psc:A458_16920"/>
<keyword evidence="1" id="KW-0472">Membrane</keyword>
<dbReference type="EMBL" id="CP003677">
    <property type="protein sequence ID" value="AFM34609.1"/>
    <property type="molecule type" value="Genomic_DNA"/>
</dbReference>
<evidence type="ECO:0000313" key="3">
    <source>
        <dbReference type="Proteomes" id="UP000006063"/>
    </source>
</evidence>
<accession>I4CX02</accession>
<keyword evidence="1" id="KW-1133">Transmembrane helix</keyword>
<dbReference type="PATRIC" id="fig|1196835.3.peg.3406"/>
<protein>
    <submittedName>
        <fullName evidence="2">Tfp pilus assembly protein PilE-like protein</fullName>
    </submittedName>
</protein>
<dbReference type="RefSeq" id="WP_014821441.1">
    <property type="nucleotide sequence ID" value="NC_018028.1"/>
</dbReference>
<dbReference type="PANTHER" id="PTHR30093">
    <property type="entry name" value="GENERAL SECRETION PATHWAY PROTEIN G"/>
    <property type="match status" value="1"/>
</dbReference>
<dbReference type="Pfam" id="PF07963">
    <property type="entry name" value="N_methyl"/>
    <property type="match status" value="1"/>
</dbReference>
<sequence>MSKTHQNGFTLIELMMAVAIIGIVAAIAIPNYMDYMDRSKRSIGMALLQELAALQERRYAQNGAYITSNSDLDKLVGRSKNLEGSGATQRVVSENRYYQVSVSSVADDGGYTLTAAPGPAFNDPACGDLTLDALGVKGRSANGSDAMPLEQCWK</sequence>
<dbReference type="Gene3D" id="3.30.700.10">
    <property type="entry name" value="Glycoprotein, Type 4 Pilin"/>
    <property type="match status" value="1"/>
</dbReference>